<evidence type="ECO:0000256" key="3">
    <source>
        <dbReference type="ARBA" id="ARBA00022475"/>
    </source>
</evidence>
<feature type="transmembrane region" description="Helical" evidence="7">
    <location>
        <begin position="253"/>
        <end position="273"/>
    </location>
</feature>
<comment type="similarity">
    <text evidence="2">Belongs to the resistance-nodulation-cell division (RND) (TC 2.A.6) family. MmpL subfamily.</text>
</comment>
<dbReference type="PROSITE" id="PS51257">
    <property type="entry name" value="PROKAR_LIPOPROTEIN"/>
    <property type="match status" value="1"/>
</dbReference>
<feature type="transmembrane region" description="Helical" evidence="7">
    <location>
        <begin position="669"/>
        <end position="689"/>
    </location>
</feature>
<dbReference type="Gene3D" id="1.20.1640.10">
    <property type="entry name" value="Multidrug efflux transporter AcrB transmembrane domain"/>
    <property type="match status" value="2"/>
</dbReference>
<evidence type="ECO:0000256" key="5">
    <source>
        <dbReference type="ARBA" id="ARBA00022989"/>
    </source>
</evidence>
<evidence type="ECO:0000256" key="2">
    <source>
        <dbReference type="ARBA" id="ARBA00010157"/>
    </source>
</evidence>
<protein>
    <submittedName>
        <fullName evidence="9">MMPL family transporter</fullName>
    </submittedName>
</protein>
<dbReference type="GO" id="GO:0005886">
    <property type="term" value="C:plasma membrane"/>
    <property type="evidence" value="ECO:0007669"/>
    <property type="project" value="UniProtKB-SubCell"/>
</dbReference>
<evidence type="ECO:0000256" key="4">
    <source>
        <dbReference type="ARBA" id="ARBA00022692"/>
    </source>
</evidence>
<name>A0A4R8UDR8_9MICO</name>
<dbReference type="Proteomes" id="UP000297866">
    <property type="component" value="Unassembled WGS sequence"/>
</dbReference>
<comment type="caution">
    <text evidence="9">The sequence shown here is derived from an EMBL/GenBank/DDBJ whole genome shotgun (WGS) entry which is preliminary data.</text>
</comment>
<feature type="transmembrane region" description="Helical" evidence="7">
    <location>
        <begin position="413"/>
        <end position="431"/>
    </location>
</feature>
<dbReference type="PANTHER" id="PTHR33406:SF11">
    <property type="entry name" value="MEMBRANE PROTEIN SCO6666-RELATED"/>
    <property type="match status" value="1"/>
</dbReference>
<evidence type="ECO:0000313" key="10">
    <source>
        <dbReference type="Proteomes" id="UP000297866"/>
    </source>
</evidence>
<feature type="transmembrane region" description="Helical" evidence="7">
    <location>
        <begin position="620"/>
        <end position="637"/>
    </location>
</feature>
<dbReference type="EMBL" id="SOEZ01000069">
    <property type="protein sequence ID" value="TFB48160.1"/>
    <property type="molecule type" value="Genomic_DNA"/>
</dbReference>
<feature type="transmembrane region" description="Helical" evidence="7">
    <location>
        <begin position="695"/>
        <end position="714"/>
    </location>
</feature>
<feature type="transmembrane region" description="Helical" evidence="7">
    <location>
        <begin position="229"/>
        <end position="247"/>
    </location>
</feature>
<keyword evidence="6 7" id="KW-0472">Membrane</keyword>
<keyword evidence="10" id="KW-1185">Reference proteome</keyword>
<feature type="transmembrane region" description="Helical" evidence="7">
    <location>
        <begin position="346"/>
        <end position="368"/>
    </location>
</feature>
<keyword evidence="3" id="KW-1003">Cell membrane</keyword>
<sequence length="744" mass="78331">MLRTLGVAVARHRLIAVIVWAVVLLACGLTALVGVTGESLFDRLGTSGPSVDGEAAEAARLIESTEGAATESLSLLVYDVDTTSPDLQATLAETAADLAAIDGVTEVVDPLAIPALPDGSPNPAAAPLYAEDGKGVLLTVSMETTDGALSDTLLREVQDRLNVAADEIRGQEPDATALVGGNPLVVESLVGVAESDLQKGELIALPIALVVMLIIFGGFLAAGIPLIGAIASIIGALGSLYAFTYVMDIDITTMNVITVIGLGLSIDYGLLIVSRFREEFRALVARTHGDRRLARLDRHELMLEAVGATVDTAGRTVLYSGLTFAIATAGLLVFEPNVIRAISVGAVSVVLIAILTALVLVPALLGYFGERLLKPGILTRVPGLGGLLSRFGDIAPHEGFFSKLTRGIQRRPVLVSVAGIAGLLLLGSPALSLKVASTSDDVIPQSSSQYEFLTALEDHFPLATPAPVQLVSDTDEAGAEAWAGQVRDVPNVTDVSAPAEINGYWVSRVDVRQHQGSDVVREIRADRPDFDHWVGGSDAASVDYTDSLLRGAPWAALIIVVATFILLFLMTGSVVIPITALVISVISLGAAVGVLVWGFQEGNLAGVLNFNADDVAGVDALVLTLVLTFGFGLAMDYEMFLLSRIKEHFEQGESTRLSIETGLQSSGRIITSAALIIVLVFAGFATGELMQMKEIGVALAVAVLLDATLVRTVLVPAVMTSLEKVLWWAPRWMHPIHARFGLRE</sequence>
<keyword evidence="5 7" id="KW-1133">Transmembrane helix</keyword>
<gene>
    <name evidence="9" type="ORF">E3O23_14045</name>
</gene>
<keyword evidence="4 7" id="KW-0812">Transmembrane</keyword>
<dbReference type="PANTHER" id="PTHR33406">
    <property type="entry name" value="MEMBRANE PROTEIN MJ1562-RELATED"/>
    <property type="match status" value="1"/>
</dbReference>
<dbReference type="SUPFAM" id="SSF82866">
    <property type="entry name" value="Multidrug efflux transporter AcrB transmembrane domain"/>
    <property type="match status" value="2"/>
</dbReference>
<feature type="transmembrane region" description="Helical" evidence="7">
    <location>
        <begin position="551"/>
        <end position="571"/>
    </location>
</feature>
<dbReference type="OrthoDB" id="7051771at2"/>
<proteinExistence type="inferred from homology"/>
<dbReference type="Pfam" id="PF03176">
    <property type="entry name" value="MMPL"/>
    <property type="match status" value="2"/>
</dbReference>
<accession>A0A4R8UDR8</accession>
<evidence type="ECO:0000256" key="7">
    <source>
        <dbReference type="SAM" id="Phobius"/>
    </source>
</evidence>
<comment type="subcellular location">
    <subcellularLocation>
        <location evidence="1">Cell membrane</location>
        <topology evidence="1">Multi-pass membrane protein</topology>
    </subcellularLocation>
</comment>
<dbReference type="RefSeq" id="WP_134492004.1">
    <property type="nucleotide sequence ID" value="NZ_SOEZ01000069.1"/>
</dbReference>
<reference evidence="9 10" key="1">
    <citation type="submission" date="2019-03" db="EMBL/GenBank/DDBJ databases">
        <title>Genomics of glacier-inhabiting Cryobacterium strains.</title>
        <authorList>
            <person name="Liu Q."/>
            <person name="Xin Y.-H."/>
        </authorList>
    </citation>
    <scope>NUCLEOTIDE SEQUENCE [LARGE SCALE GENOMIC DNA]</scope>
    <source>
        <strain evidence="9 10">Sr47</strain>
    </source>
</reference>
<dbReference type="AlphaFoldDB" id="A0A4R8UDR8"/>
<feature type="domain" description="Membrane transport protein MMPL" evidence="8">
    <location>
        <begin position="520"/>
        <end position="730"/>
    </location>
</feature>
<organism evidence="9 10">
    <name type="scientific">Cryobacterium tagatosivorans</name>
    <dbReference type="NCBI Taxonomy" id="1259199"/>
    <lineage>
        <taxon>Bacteria</taxon>
        <taxon>Bacillati</taxon>
        <taxon>Actinomycetota</taxon>
        <taxon>Actinomycetes</taxon>
        <taxon>Micrococcales</taxon>
        <taxon>Microbacteriaceae</taxon>
        <taxon>Cryobacterium</taxon>
    </lineage>
</organism>
<feature type="transmembrane region" description="Helical" evidence="7">
    <location>
        <begin position="202"/>
        <end position="222"/>
    </location>
</feature>
<evidence type="ECO:0000259" key="8">
    <source>
        <dbReference type="Pfam" id="PF03176"/>
    </source>
</evidence>
<evidence type="ECO:0000256" key="1">
    <source>
        <dbReference type="ARBA" id="ARBA00004651"/>
    </source>
</evidence>
<evidence type="ECO:0000313" key="9">
    <source>
        <dbReference type="EMBL" id="TFB48160.1"/>
    </source>
</evidence>
<dbReference type="InterPro" id="IPR004869">
    <property type="entry name" value="MMPL_dom"/>
</dbReference>
<feature type="domain" description="Membrane transport protein MMPL" evidence="8">
    <location>
        <begin position="82"/>
        <end position="412"/>
    </location>
</feature>
<dbReference type="InterPro" id="IPR050545">
    <property type="entry name" value="Mycobact_MmpL"/>
</dbReference>
<feature type="transmembrane region" description="Helical" evidence="7">
    <location>
        <begin position="578"/>
        <end position="600"/>
    </location>
</feature>
<evidence type="ECO:0000256" key="6">
    <source>
        <dbReference type="ARBA" id="ARBA00023136"/>
    </source>
</evidence>
<feature type="transmembrane region" description="Helical" evidence="7">
    <location>
        <begin position="317"/>
        <end position="334"/>
    </location>
</feature>